<dbReference type="OrthoDB" id="9786188at2"/>
<evidence type="ECO:0000256" key="1">
    <source>
        <dbReference type="SAM" id="Phobius"/>
    </source>
</evidence>
<feature type="domain" description="Cullin family profile" evidence="2">
    <location>
        <begin position="291"/>
        <end position="381"/>
    </location>
</feature>
<dbReference type="Proteomes" id="UP000196027">
    <property type="component" value="Chromosome"/>
</dbReference>
<proteinExistence type="predicted"/>
<dbReference type="RefSeq" id="WP_087459590.1">
    <property type="nucleotide sequence ID" value="NZ_CP021425.1"/>
</dbReference>
<keyword evidence="1" id="KW-1133">Transmembrane helix</keyword>
<feature type="transmembrane region" description="Helical" evidence="1">
    <location>
        <begin position="63"/>
        <end position="83"/>
    </location>
</feature>
<evidence type="ECO:0000313" key="3">
    <source>
        <dbReference type="EMBL" id="ARU54380.1"/>
    </source>
</evidence>
<dbReference type="InterPro" id="IPR036514">
    <property type="entry name" value="SGNH_hydro_sf"/>
</dbReference>
<sequence length="495" mass="56284">MDSKNSHSNKKWIHFVAQLTVPSSRPFYILLFATFALLTGWIANRVLPDLLIFGITSVSNSNIFFCAFFFSITIITIIGLFSAAKIRANLLLLMSSLIISLYMAEGLVSIVNEVHQTKAQIARNQMSGLEYEKLDFRPLNTIFWDLRDTGVLKYPAIVRLPSVLKLIRAGKPVPEELLNPVPISQISGQPLLVCNENGSPVIEEFDQYGFNNDNEIYALSRIPIAIVGDSFAQGYCVPRKDSVAALLSNQRPTLNVGLAGNGPLKELATIREYLTQIKPDIVLWLYYEGNDSFNMMTEYMHPVLRRYLEDPNFSQNLIDRQGEVNNALIQYAEEKLFFEEFNRKLTAKRMLENNFLTLGSFRNFINQLHPRLKEVGPGTLFGQIMKQAKVEVEQWGGELYFVYLPSWKRYKLDYNFHKQDFLDSVTAEGIPVIDFSDYTNTLDDPLVLFPYRHYGHYTAEGYEKLANFIASQLNLNPQTAVEAPSTTLSINSSSM</sequence>
<protein>
    <recommendedName>
        <fullName evidence="2">Cullin family profile domain-containing protein</fullName>
    </recommendedName>
</protein>
<dbReference type="AlphaFoldDB" id="A0A1Y0I293"/>
<dbReference type="EMBL" id="CP021425">
    <property type="protein sequence ID" value="ARU54380.1"/>
    <property type="molecule type" value="Genomic_DNA"/>
</dbReference>
<dbReference type="Gene3D" id="3.40.50.1110">
    <property type="entry name" value="SGNH hydrolase"/>
    <property type="match status" value="1"/>
</dbReference>
<keyword evidence="1" id="KW-0472">Membrane</keyword>
<keyword evidence="1" id="KW-0812">Transmembrane</keyword>
<evidence type="ECO:0000313" key="4">
    <source>
        <dbReference type="Proteomes" id="UP000196027"/>
    </source>
</evidence>
<name>A0A1Y0I293_9GAMM</name>
<dbReference type="PROSITE" id="PS50069">
    <property type="entry name" value="CULLIN_2"/>
    <property type="match status" value="1"/>
</dbReference>
<feature type="transmembrane region" description="Helical" evidence="1">
    <location>
        <begin position="27"/>
        <end position="43"/>
    </location>
</feature>
<dbReference type="KEGG" id="ome:OLMES_0274"/>
<accession>A0A1Y0I293</accession>
<gene>
    <name evidence="3" type="ORF">OLMES_0274</name>
</gene>
<reference evidence="3 4" key="1">
    <citation type="submission" date="2017-05" db="EMBL/GenBank/DDBJ databases">
        <title>Genomic insights into alkan degradation activity of Oleiphilus messinensis.</title>
        <authorList>
            <person name="Kozyavkin S.A."/>
            <person name="Slesarev A.I."/>
            <person name="Golyshin P.N."/>
            <person name="Korzhenkov A."/>
            <person name="Golyshina O.N."/>
            <person name="Toshchakov S.V."/>
        </authorList>
    </citation>
    <scope>NUCLEOTIDE SEQUENCE [LARGE SCALE GENOMIC DNA]</scope>
    <source>
        <strain evidence="3 4">ME102</strain>
    </source>
</reference>
<organism evidence="3 4">
    <name type="scientific">Oleiphilus messinensis</name>
    <dbReference type="NCBI Taxonomy" id="141451"/>
    <lineage>
        <taxon>Bacteria</taxon>
        <taxon>Pseudomonadati</taxon>
        <taxon>Pseudomonadota</taxon>
        <taxon>Gammaproteobacteria</taxon>
        <taxon>Oceanospirillales</taxon>
        <taxon>Oleiphilaceae</taxon>
        <taxon>Oleiphilus</taxon>
    </lineage>
</organism>
<dbReference type="GO" id="GO:0016788">
    <property type="term" value="F:hydrolase activity, acting on ester bonds"/>
    <property type="evidence" value="ECO:0007669"/>
    <property type="project" value="UniProtKB-ARBA"/>
</dbReference>
<dbReference type="SUPFAM" id="SSF52266">
    <property type="entry name" value="SGNH hydrolase"/>
    <property type="match status" value="1"/>
</dbReference>
<evidence type="ECO:0000259" key="2">
    <source>
        <dbReference type="PROSITE" id="PS50069"/>
    </source>
</evidence>
<keyword evidence="4" id="KW-1185">Reference proteome</keyword>
<feature type="transmembrane region" description="Helical" evidence="1">
    <location>
        <begin position="90"/>
        <end position="111"/>
    </location>
</feature>
<dbReference type="InterPro" id="IPR016158">
    <property type="entry name" value="Cullin_homology"/>
</dbReference>